<dbReference type="Pfam" id="PF13556">
    <property type="entry name" value="HTH_30"/>
    <property type="match status" value="1"/>
</dbReference>
<protein>
    <submittedName>
        <fullName evidence="5">PucR family transcriptional regulator ligand-binding domain-containing protein</fullName>
    </submittedName>
</protein>
<dbReference type="InterPro" id="IPR051448">
    <property type="entry name" value="CdaR-like_regulators"/>
</dbReference>
<feature type="domain" description="Purine catabolism PurC-like" evidence="2">
    <location>
        <begin position="17"/>
        <end position="128"/>
    </location>
</feature>
<dbReference type="PANTHER" id="PTHR33744:SF1">
    <property type="entry name" value="DNA-BINDING TRANSCRIPTIONAL ACTIVATOR ADER"/>
    <property type="match status" value="1"/>
</dbReference>
<comment type="similarity">
    <text evidence="1">Belongs to the CdaR family.</text>
</comment>
<gene>
    <name evidence="5" type="ORF">JTJ23_05860</name>
</gene>
<dbReference type="Pfam" id="PF07905">
    <property type="entry name" value="PucR"/>
    <property type="match status" value="1"/>
</dbReference>
<dbReference type="PANTHER" id="PTHR33744">
    <property type="entry name" value="CARBOHYDRATE DIACID REGULATOR"/>
    <property type="match status" value="1"/>
</dbReference>
<comment type="caution">
    <text evidence="5">The sequence shown here is derived from an EMBL/GenBank/DDBJ whole genome shotgun (WGS) entry which is preliminary data.</text>
</comment>
<evidence type="ECO:0000313" key="6">
    <source>
        <dbReference type="Proteomes" id="UP000737612"/>
    </source>
</evidence>
<sequence length="403" mass="46008">MASLKSIYEQTKAKYRLELAAGEDGLDGIFNWVYISEDLNTADFLQGGELVITTGVSSVGDPTWLYRFIKTMIAHQTSGLIVNVGKYVRRDDITDKIRVLCDREQFPLFLMPWEVHIYDITRDYYNRIFEETTESHEISRAFLSVLYRDSDYAKSIHTLENNGCEIAGKYCVAVAEFARGAAQDALASNGMARLRYEIGKYRNENSLAFTMLETRRKLLFIWKMDDAERIGTAMKELLAKIRQVGARSYGGKVAENFCVAGIGGTAVSLARLKTSHAQAVAAAAMAKYRGEELYSYEKMGFFKLLLAIEDKKILKDYEKEQLGEVLAYDKAHSSDYTETLYQFLLHQGSIQAAAAAMFCHRNTINYRMKVLREFLNRDLTDTRTQFELLTAFQIREYLRIMGE</sequence>
<dbReference type="InterPro" id="IPR012914">
    <property type="entry name" value="PucR_dom"/>
</dbReference>
<evidence type="ECO:0000259" key="3">
    <source>
        <dbReference type="Pfam" id="PF13556"/>
    </source>
</evidence>
<feature type="domain" description="CdaR GGDEF-like" evidence="4">
    <location>
        <begin position="163"/>
        <end position="284"/>
    </location>
</feature>
<evidence type="ECO:0000259" key="4">
    <source>
        <dbReference type="Pfam" id="PF17853"/>
    </source>
</evidence>
<evidence type="ECO:0000256" key="1">
    <source>
        <dbReference type="ARBA" id="ARBA00006754"/>
    </source>
</evidence>
<dbReference type="Gene3D" id="1.10.10.2840">
    <property type="entry name" value="PucR C-terminal helix-turn-helix domain"/>
    <property type="match status" value="1"/>
</dbReference>
<dbReference type="Pfam" id="PF17853">
    <property type="entry name" value="GGDEF_2"/>
    <property type="match status" value="1"/>
</dbReference>
<accession>A0A938ZCZ1</accession>
<dbReference type="EMBL" id="JAFHBD010000018">
    <property type="protein sequence ID" value="MBN2953117.1"/>
    <property type="molecule type" value="Genomic_DNA"/>
</dbReference>
<proteinExistence type="inferred from homology"/>
<dbReference type="Proteomes" id="UP000737612">
    <property type="component" value="Unassembled WGS sequence"/>
</dbReference>
<organism evidence="5 6">
    <name type="scientific">Fusicatenibacter saccharivorans</name>
    <dbReference type="NCBI Taxonomy" id="1150298"/>
    <lineage>
        <taxon>Bacteria</taxon>
        <taxon>Bacillati</taxon>
        <taxon>Bacillota</taxon>
        <taxon>Clostridia</taxon>
        <taxon>Lachnospirales</taxon>
        <taxon>Lachnospiraceae</taxon>
        <taxon>Fusicatenibacter</taxon>
    </lineage>
</organism>
<dbReference type="InterPro" id="IPR041522">
    <property type="entry name" value="CdaR_GGDEF"/>
</dbReference>
<dbReference type="InterPro" id="IPR025736">
    <property type="entry name" value="PucR_C-HTH_dom"/>
</dbReference>
<dbReference type="InterPro" id="IPR042070">
    <property type="entry name" value="PucR_C-HTH_sf"/>
</dbReference>
<dbReference type="AlphaFoldDB" id="A0A938ZCZ1"/>
<evidence type="ECO:0000259" key="2">
    <source>
        <dbReference type="Pfam" id="PF07905"/>
    </source>
</evidence>
<evidence type="ECO:0000313" key="5">
    <source>
        <dbReference type="EMBL" id="MBN2953117.1"/>
    </source>
</evidence>
<name>A0A938ZCZ1_9FIRM</name>
<feature type="domain" description="PucR C-terminal helix-turn-helix" evidence="3">
    <location>
        <begin position="337"/>
        <end position="393"/>
    </location>
</feature>
<reference evidence="5" key="1">
    <citation type="submission" date="2021-02" db="EMBL/GenBank/DDBJ databases">
        <title>Metagenome-assembled genomes from human diarrheal sample B26.</title>
        <authorList>
            <person name="Ateba T.P."/>
            <person name="Alayande K.A."/>
            <person name="Mwanza M."/>
        </authorList>
    </citation>
    <scope>NUCLEOTIDE SEQUENCE</scope>
    <source>
        <strain evidence="5">06WH</strain>
    </source>
</reference>